<proteinExistence type="inferred from homology"/>
<dbReference type="EMBL" id="NGAF01000001">
    <property type="protein sequence ID" value="OXR46980.1"/>
    <property type="molecule type" value="Genomic_DNA"/>
</dbReference>
<name>A0A231HDH9_9NOCA</name>
<keyword evidence="4" id="KW-1185">Reference proteome</keyword>
<dbReference type="InterPro" id="IPR052342">
    <property type="entry name" value="MCH/BMMD"/>
</dbReference>
<sequence>MTDDVSVRPEVFAVGSSRRRVVCREISRTQIVQYAGAAGDYSSLHTDEPHAVRAGYRGVMVHGMMVMAATERLLSDWLGRDRLAHYGVRFVSPVWPGDSLEAVATVRAVRDDADGRYVELEVVTTNQDSVAVLAGSAGARI</sequence>
<dbReference type="Gene3D" id="3.10.129.10">
    <property type="entry name" value="Hotdog Thioesterase"/>
    <property type="match status" value="1"/>
</dbReference>
<dbReference type="PANTHER" id="PTHR43664:SF1">
    <property type="entry name" value="BETA-METHYLMALYL-COA DEHYDRATASE"/>
    <property type="match status" value="1"/>
</dbReference>
<dbReference type="InterPro" id="IPR002539">
    <property type="entry name" value="MaoC-like_dom"/>
</dbReference>
<evidence type="ECO:0000313" key="3">
    <source>
        <dbReference type="EMBL" id="OXR46980.1"/>
    </source>
</evidence>
<comment type="similarity">
    <text evidence="1">Belongs to the enoyl-CoA hydratase/isomerase family.</text>
</comment>
<comment type="caution">
    <text evidence="3">The sequence shown here is derived from an EMBL/GenBank/DDBJ whole genome shotgun (WGS) entry which is preliminary data.</text>
</comment>
<protein>
    <recommendedName>
        <fullName evidence="2">MaoC-like domain-containing protein</fullName>
    </recommendedName>
</protein>
<dbReference type="SUPFAM" id="SSF54637">
    <property type="entry name" value="Thioesterase/thiol ester dehydrase-isomerase"/>
    <property type="match status" value="1"/>
</dbReference>
<evidence type="ECO:0000259" key="2">
    <source>
        <dbReference type="Pfam" id="PF01575"/>
    </source>
</evidence>
<dbReference type="Proteomes" id="UP000215506">
    <property type="component" value="Unassembled WGS sequence"/>
</dbReference>
<evidence type="ECO:0000313" key="4">
    <source>
        <dbReference type="Proteomes" id="UP000215506"/>
    </source>
</evidence>
<gene>
    <name evidence="3" type="ORF">B7C42_00096</name>
</gene>
<evidence type="ECO:0000256" key="1">
    <source>
        <dbReference type="ARBA" id="ARBA00005254"/>
    </source>
</evidence>
<organism evidence="3 4">
    <name type="scientific">Nocardia cerradoensis</name>
    <dbReference type="NCBI Taxonomy" id="85688"/>
    <lineage>
        <taxon>Bacteria</taxon>
        <taxon>Bacillati</taxon>
        <taxon>Actinomycetota</taxon>
        <taxon>Actinomycetes</taxon>
        <taxon>Mycobacteriales</taxon>
        <taxon>Nocardiaceae</taxon>
        <taxon>Nocardia</taxon>
    </lineage>
</organism>
<dbReference type="Pfam" id="PF01575">
    <property type="entry name" value="MaoC_dehydratas"/>
    <property type="match status" value="1"/>
</dbReference>
<dbReference type="AlphaFoldDB" id="A0A231HDH9"/>
<dbReference type="InterPro" id="IPR029069">
    <property type="entry name" value="HotDog_dom_sf"/>
</dbReference>
<feature type="domain" description="MaoC-like" evidence="2">
    <location>
        <begin position="14"/>
        <end position="125"/>
    </location>
</feature>
<dbReference type="PANTHER" id="PTHR43664">
    <property type="entry name" value="MONOAMINE OXIDASE-RELATED"/>
    <property type="match status" value="1"/>
</dbReference>
<accession>A0A231HDH9</accession>
<reference evidence="3 4" key="1">
    <citation type="submission" date="2017-07" db="EMBL/GenBank/DDBJ databases">
        <title>First draft Genome Sequence of Nocardia cerradoensis isolated from human infection.</title>
        <authorList>
            <person name="Carrasco G."/>
        </authorList>
    </citation>
    <scope>NUCLEOTIDE SEQUENCE [LARGE SCALE GENOMIC DNA]</scope>
    <source>
        <strain evidence="3 4">CNM20130759</strain>
    </source>
</reference>
<dbReference type="RefSeq" id="WP_223273169.1">
    <property type="nucleotide sequence ID" value="NZ_NGAF01000001.1"/>
</dbReference>